<evidence type="ECO:0000313" key="8">
    <source>
        <dbReference type="EMBL" id="MFC3853587.1"/>
    </source>
</evidence>
<dbReference type="SUPFAM" id="SSF58104">
    <property type="entry name" value="Methyl-accepting chemotaxis protein (MCP) signaling domain"/>
    <property type="match status" value="1"/>
</dbReference>
<dbReference type="CDD" id="cd06225">
    <property type="entry name" value="HAMP"/>
    <property type="match status" value="1"/>
</dbReference>
<reference evidence="9" key="1">
    <citation type="journal article" date="2019" name="Int. J. Syst. Evol. Microbiol.">
        <title>The Global Catalogue of Microorganisms (GCM) 10K type strain sequencing project: providing services to taxonomists for standard genome sequencing and annotation.</title>
        <authorList>
            <consortium name="The Broad Institute Genomics Platform"/>
            <consortium name="The Broad Institute Genome Sequencing Center for Infectious Disease"/>
            <person name="Wu L."/>
            <person name="Ma J."/>
        </authorList>
    </citation>
    <scope>NUCLEOTIDE SEQUENCE [LARGE SCALE GENOMIC DNA]</scope>
    <source>
        <strain evidence="9">IBRC 10765</strain>
    </source>
</reference>
<name>A0ABV7ZYN3_9GAMM</name>
<dbReference type="PROSITE" id="PS50111">
    <property type="entry name" value="CHEMOTAXIS_TRANSDUC_2"/>
    <property type="match status" value="1"/>
</dbReference>
<dbReference type="SMART" id="SM00283">
    <property type="entry name" value="MA"/>
    <property type="match status" value="1"/>
</dbReference>
<keyword evidence="5" id="KW-0472">Membrane</keyword>
<dbReference type="RefSeq" id="WP_380696885.1">
    <property type="nucleotide sequence ID" value="NZ_JBHRYR010000003.1"/>
</dbReference>
<evidence type="ECO:0000256" key="4">
    <source>
        <dbReference type="PROSITE-ProRule" id="PRU00284"/>
    </source>
</evidence>
<dbReference type="PANTHER" id="PTHR32089:SF112">
    <property type="entry name" value="LYSOZYME-LIKE PROTEIN-RELATED"/>
    <property type="match status" value="1"/>
</dbReference>
<dbReference type="PROSITE" id="PS50885">
    <property type="entry name" value="HAMP"/>
    <property type="match status" value="1"/>
</dbReference>
<dbReference type="PANTHER" id="PTHR32089">
    <property type="entry name" value="METHYL-ACCEPTING CHEMOTAXIS PROTEIN MCPB"/>
    <property type="match status" value="1"/>
</dbReference>
<comment type="caution">
    <text evidence="8">The sequence shown here is derived from an EMBL/GenBank/DDBJ whole genome shotgun (WGS) entry which is preliminary data.</text>
</comment>
<evidence type="ECO:0000259" key="7">
    <source>
        <dbReference type="PROSITE" id="PS50885"/>
    </source>
</evidence>
<feature type="domain" description="HAMP" evidence="7">
    <location>
        <begin position="297"/>
        <end position="351"/>
    </location>
</feature>
<keyword evidence="5" id="KW-1133">Transmembrane helix</keyword>
<dbReference type="SMART" id="SM00304">
    <property type="entry name" value="HAMP"/>
    <property type="match status" value="1"/>
</dbReference>
<evidence type="ECO:0000313" key="9">
    <source>
        <dbReference type="Proteomes" id="UP001595617"/>
    </source>
</evidence>
<comment type="subcellular location">
    <subcellularLocation>
        <location evidence="1">Membrane</location>
    </subcellularLocation>
</comment>
<feature type="transmembrane region" description="Helical" evidence="5">
    <location>
        <begin position="277"/>
        <end position="297"/>
    </location>
</feature>
<keyword evidence="5" id="KW-0812">Transmembrane</keyword>
<dbReference type="InterPro" id="IPR004089">
    <property type="entry name" value="MCPsignal_dom"/>
</dbReference>
<keyword evidence="9" id="KW-1185">Reference proteome</keyword>
<evidence type="ECO:0000256" key="2">
    <source>
        <dbReference type="ARBA" id="ARBA00023224"/>
    </source>
</evidence>
<organism evidence="8 9">
    <name type="scientific">Saccharospirillum mangrovi</name>
    <dbReference type="NCBI Taxonomy" id="2161747"/>
    <lineage>
        <taxon>Bacteria</taxon>
        <taxon>Pseudomonadati</taxon>
        <taxon>Pseudomonadota</taxon>
        <taxon>Gammaproteobacteria</taxon>
        <taxon>Oceanospirillales</taxon>
        <taxon>Saccharospirillaceae</taxon>
        <taxon>Saccharospirillum</taxon>
    </lineage>
</organism>
<evidence type="ECO:0000256" key="1">
    <source>
        <dbReference type="ARBA" id="ARBA00004370"/>
    </source>
</evidence>
<protein>
    <submittedName>
        <fullName evidence="8">Methyl-accepting chemotaxis protein</fullName>
    </submittedName>
</protein>
<evidence type="ECO:0000256" key="3">
    <source>
        <dbReference type="ARBA" id="ARBA00029447"/>
    </source>
</evidence>
<gene>
    <name evidence="8" type="ORF">ACFOOG_12140</name>
</gene>
<dbReference type="InterPro" id="IPR003660">
    <property type="entry name" value="HAMP_dom"/>
</dbReference>
<evidence type="ECO:0000259" key="6">
    <source>
        <dbReference type="PROSITE" id="PS50111"/>
    </source>
</evidence>
<dbReference type="Pfam" id="PF00015">
    <property type="entry name" value="MCPsignal"/>
    <property type="match status" value="1"/>
</dbReference>
<dbReference type="EMBL" id="JBHRYR010000003">
    <property type="protein sequence ID" value="MFC3853587.1"/>
    <property type="molecule type" value="Genomic_DNA"/>
</dbReference>
<feature type="domain" description="Methyl-accepting transducer" evidence="6">
    <location>
        <begin position="356"/>
        <end position="592"/>
    </location>
</feature>
<dbReference type="Gene3D" id="1.10.287.950">
    <property type="entry name" value="Methyl-accepting chemotaxis protein"/>
    <property type="match status" value="1"/>
</dbReference>
<proteinExistence type="inferred from homology"/>
<accession>A0ABV7ZYN3</accession>
<evidence type="ECO:0000256" key="5">
    <source>
        <dbReference type="SAM" id="Phobius"/>
    </source>
</evidence>
<comment type="similarity">
    <text evidence="3">Belongs to the methyl-accepting chemotaxis (MCP) protein family.</text>
</comment>
<sequence>MRLANLSFRVRLILLLVAAVCGFGVLSSVAYSGLRSLDNTRQELQTLTSVNSHIDALSMALMGWSDDLRNVTDESVSTFINQVSSQGEVFRVNLAADQARVTDAQAQTLLQDTERLLDNYLTQLNALLTVEQRVGFTSSSGQQGTIDTLGQDLLQRISFLAIVRQSFVAVREAERNYIFEPTEGNLATFNERFADFEQRIDQLNLRERFGEFVSAYRVAVTEYTRLSAQVVSARDSFRSALAQFGAQRDVTSEHIRALVAQAQDAASASSQQARTTLIAFSLAITALVIGMMVWIGWSVGSVLQHIMSDLNKVRAGDLTARLPVNTARNDEFDALSSSVNDMTTDLGAVVGGVVKVTRDVNAMVTELDNAVSNMARSNQSVTEQTSSLAASTEEISMTIESIAGSTNTLSEQSRETYESARRGANTINSLSNSLKETVAVVTDTGKRLDDLGDLSRNIDNVVLMINGLAQQTNLLALNAAIEAARAGEAGRGFSVVADEVRSLAERTVSATGKIEEDVSKIQQSTKAAIETMQVGLKQLDVIEQYSTEAEEAIRDIEAHAQTSSEASTEMASSVNEVAATARHMSQEMDSIAQQLDTDSKSIQTIAQNTRKIHGLVADLDAKTGSFTVS</sequence>
<keyword evidence="2 4" id="KW-0807">Transducer</keyword>
<dbReference type="Proteomes" id="UP001595617">
    <property type="component" value="Unassembled WGS sequence"/>
</dbReference>